<dbReference type="VEuPathDB" id="FungiDB:SMAC_00618"/>
<reference evidence="2 3" key="1">
    <citation type="submission" date="2017-07" db="EMBL/GenBank/DDBJ databases">
        <title>Genome sequence of the Sordaria macrospora wild type strain R19027.</title>
        <authorList>
            <person name="Nowrousian M."/>
            <person name="Teichert I."/>
            <person name="Kueck U."/>
        </authorList>
    </citation>
    <scope>NUCLEOTIDE SEQUENCE [LARGE SCALE GENOMIC DNA]</scope>
    <source>
        <strain evidence="2 3">R19027</strain>
        <tissue evidence="2">Mycelium</tissue>
    </source>
</reference>
<comment type="caution">
    <text evidence="2">The sequence shown here is derived from an EMBL/GenBank/DDBJ whole genome shotgun (WGS) entry which is preliminary data.</text>
</comment>
<feature type="compositionally biased region" description="Basic and acidic residues" evidence="1">
    <location>
        <begin position="270"/>
        <end position="324"/>
    </location>
</feature>
<name>A0A8S8ZR68_SORMA</name>
<evidence type="ECO:0000313" key="3">
    <source>
        <dbReference type="Proteomes" id="UP000433876"/>
    </source>
</evidence>
<proteinExistence type="predicted"/>
<feature type="compositionally biased region" description="Acidic residues" evidence="1">
    <location>
        <begin position="384"/>
        <end position="395"/>
    </location>
</feature>
<dbReference type="Proteomes" id="UP000433876">
    <property type="component" value="Unassembled WGS sequence"/>
</dbReference>
<accession>A0A8S8ZR68</accession>
<gene>
    <name evidence="2" type="ORF">SMACR_00618</name>
</gene>
<feature type="compositionally biased region" description="Polar residues" evidence="1">
    <location>
        <begin position="233"/>
        <end position="247"/>
    </location>
</feature>
<dbReference type="EMBL" id="NMPR01000038">
    <property type="protein sequence ID" value="KAA8633337.1"/>
    <property type="molecule type" value="Genomic_DNA"/>
</dbReference>
<evidence type="ECO:0000313" key="2">
    <source>
        <dbReference type="EMBL" id="KAA8633337.1"/>
    </source>
</evidence>
<protein>
    <submittedName>
        <fullName evidence="2">Uncharacterized protein</fullName>
    </submittedName>
</protein>
<evidence type="ECO:0000256" key="1">
    <source>
        <dbReference type="SAM" id="MobiDB-lite"/>
    </source>
</evidence>
<sequence>MCFIINTECACGCYAFVSEHKCTPPCPAEDPKVIRTVVLAHDCRRPGHCPRVDAYWAWMFNNQLASAEHWQEYVKLAESKKLNEMDRLEVLSTWHYADAFKAYEDAQGDVLANQLSPAIPSSSSAAANILPLPRASSNAIYSYRAPLGPPVDFESAASRRRTQNIGPLPRQSAGPPPPPVTQTNGRPATTPARGNPDQADRRSGPRPTPIANPHAGSNFGNDALQIPHAGPSFASSSRRQPPISNLTEALGPPPRLRPRLPTGSGLGQTDENKGNREKSNREKSNGEKSNGEKSNGEKGNEGKGSGEKSNEGKGKKKEGTRGNGDEEEENGVNSDEENANDENGNKEADNKEGDNKEAGNTEAGNKEAGNKAEGSGYGSNDMDIKEEEDSEEEPYGEIAQSR</sequence>
<organism evidence="2 3">
    <name type="scientific">Sordaria macrospora</name>
    <dbReference type="NCBI Taxonomy" id="5147"/>
    <lineage>
        <taxon>Eukaryota</taxon>
        <taxon>Fungi</taxon>
        <taxon>Dikarya</taxon>
        <taxon>Ascomycota</taxon>
        <taxon>Pezizomycotina</taxon>
        <taxon>Sordariomycetes</taxon>
        <taxon>Sordariomycetidae</taxon>
        <taxon>Sordariales</taxon>
        <taxon>Sordariaceae</taxon>
        <taxon>Sordaria</taxon>
    </lineage>
</organism>
<dbReference type="AlphaFoldDB" id="A0A8S8ZR68"/>
<feature type="region of interest" description="Disordered" evidence="1">
    <location>
        <begin position="164"/>
        <end position="402"/>
    </location>
</feature>
<feature type="compositionally biased region" description="Basic and acidic residues" evidence="1">
    <location>
        <begin position="343"/>
        <end position="370"/>
    </location>
</feature>
<feature type="compositionally biased region" description="Acidic residues" evidence="1">
    <location>
        <begin position="325"/>
        <end position="340"/>
    </location>
</feature>